<feature type="domain" description="CCHC-type" evidence="5">
    <location>
        <begin position="844"/>
        <end position="859"/>
    </location>
</feature>
<dbReference type="KEGG" id="dpx:DAPPUDRAFT_109800"/>
<dbReference type="GO" id="GO:0031507">
    <property type="term" value="P:heterochromatin formation"/>
    <property type="evidence" value="ECO:0000318"/>
    <property type="project" value="GO_Central"/>
</dbReference>
<dbReference type="GO" id="GO:0007097">
    <property type="term" value="P:nuclear migration"/>
    <property type="evidence" value="ECO:0000318"/>
    <property type="project" value="GO_Central"/>
</dbReference>
<dbReference type="OrthoDB" id="6509628at2759"/>
<evidence type="ECO:0000256" key="3">
    <source>
        <dbReference type="SAM" id="Coils"/>
    </source>
</evidence>
<feature type="compositionally biased region" description="Basic and acidic residues" evidence="4">
    <location>
        <begin position="856"/>
        <end position="871"/>
    </location>
</feature>
<evidence type="ECO:0000256" key="4">
    <source>
        <dbReference type="SAM" id="MobiDB-lite"/>
    </source>
</evidence>
<name>E9H489_DAPPU</name>
<feature type="region of interest" description="Disordered" evidence="4">
    <location>
        <begin position="852"/>
        <end position="871"/>
    </location>
</feature>
<dbReference type="PROSITE" id="PS50158">
    <property type="entry name" value="ZF_CCHC"/>
    <property type="match status" value="1"/>
</dbReference>
<dbReference type="GO" id="GO:0006998">
    <property type="term" value="P:nuclear envelope organization"/>
    <property type="evidence" value="ECO:0000318"/>
    <property type="project" value="GO_Central"/>
</dbReference>
<dbReference type="GO" id="GO:0008270">
    <property type="term" value="F:zinc ion binding"/>
    <property type="evidence" value="ECO:0007669"/>
    <property type="project" value="UniProtKB-KW"/>
</dbReference>
<feature type="region of interest" description="Disordered" evidence="4">
    <location>
        <begin position="736"/>
        <end position="844"/>
    </location>
</feature>
<dbReference type="GO" id="GO:0090435">
    <property type="term" value="P:protein localization to nuclear envelope"/>
    <property type="evidence" value="ECO:0000318"/>
    <property type="project" value="GO_Central"/>
</dbReference>
<dbReference type="InParanoid" id="E9H489"/>
<feature type="compositionally biased region" description="Basic and acidic residues" evidence="4">
    <location>
        <begin position="828"/>
        <end position="842"/>
    </location>
</feature>
<feature type="coiled-coil region" evidence="3">
    <location>
        <begin position="157"/>
        <end position="240"/>
    </location>
</feature>
<accession>E9H489</accession>
<dbReference type="PANTHER" id="PTHR45721:SF11">
    <property type="entry name" value="LAMIN DM0-RELATED"/>
    <property type="match status" value="1"/>
</dbReference>
<dbReference type="GO" id="GO:0003676">
    <property type="term" value="F:nucleic acid binding"/>
    <property type="evidence" value="ECO:0007669"/>
    <property type="project" value="InterPro"/>
</dbReference>
<dbReference type="SMART" id="SM00343">
    <property type="entry name" value="ZnF_C2HC"/>
    <property type="match status" value="1"/>
</dbReference>
<proteinExistence type="predicted"/>
<feature type="compositionally biased region" description="Low complexity" evidence="4">
    <location>
        <begin position="793"/>
        <end position="804"/>
    </location>
</feature>
<feature type="compositionally biased region" description="Polar residues" evidence="4">
    <location>
        <begin position="736"/>
        <end position="748"/>
    </location>
</feature>
<dbReference type="GO" id="GO:0005652">
    <property type="term" value="C:nuclear lamina"/>
    <property type="evidence" value="ECO:0000318"/>
    <property type="project" value="GO_Central"/>
</dbReference>
<keyword evidence="1 3" id="KW-0175">Coiled coil</keyword>
<sequence>MSNPSHFDPVDPHGACAPRENEIRAITYPDHEPHTISSPTAYPNLKEISFQPIHSIESPPQYSAITFPIPTTYPDLSIVRANLPIAVRPQLEINRLEYRSQTYQVAAESAFRTSEIQKTNLDSQLQVTISENRNLISALELKTRAAAQLETDLLTENKSLQADIKLLKNSNQSKSNQEQTLQAELQQLQLQLSKRNSELQDTSSTVIILQAQITDLQKETQQLEKAHKEILQQNQSIQSELAVSKNEIQLKSSDNSTLEKAHKKLLQQLQTTISDLGNTKLQLIDTNKELKDIQHSHKELLQLFNTTKSELDTTNSFSETIKLKNNTLSEQVSLLTQQSERLQNQLAGENQTAATNYTFSLENDIITLKQSNTQLQISNSNYQKQATFQENQIEELETRVNKLLQVEQALLIEKNETRTLSLQLISLNTTLTDIQQEHIKLQNIIQGYQDQLDVDLPSISSTEANNVSNQQSPSPTPNVLLNEQPLPDDIDDMANTALDDLITALNRRDDIQAIPLFSGTATDQYISSWLSEADSIATIHKWSAEIKKANLASRLRGPALKWHTQRLIQAPNEEYTAWKQALKDHFKHPADRDKQIIKLENLQQTPNVPIRNFIDKINALYNAIYNDGRNPQNADPELDSLKNDKLVQILLKGAIKPIRELIFQRLPSSNVTWKQAQEAAIMAESIMFKQLALEPQTSSTATQQNPNVDLLTVTIMQQQQKKLEELEKRLNSINFLGDKSNTTESSVNYMGDDSRSRTSQRQYNNSNSSSVQWKDQQQKQYHNTDNQQHNRQRSNSGNYRSSSGQRDKPQDDQRNRDRSKSPFRRPPTPKEDGNKPPRDKSQVRCYRCEGIGHYASECRTRDPRKFRKQEK</sequence>
<dbReference type="InterPro" id="IPR001878">
    <property type="entry name" value="Znf_CCHC"/>
</dbReference>
<evidence type="ECO:0000259" key="5">
    <source>
        <dbReference type="PROSITE" id="PS50158"/>
    </source>
</evidence>
<evidence type="ECO:0000313" key="7">
    <source>
        <dbReference type="Proteomes" id="UP000000305"/>
    </source>
</evidence>
<dbReference type="GO" id="GO:0051664">
    <property type="term" value="P:nuclear pore localization"/>
    <property type="evidence" value="ECO:0000318"/>
    <property type="project" value="GO_Central"/>
</dbReference>
<organism evidence="6 7">
    <name type="scientific">Daphnia pulex</name>
    <name type="common">Water flea</name>
    <dbReference type="NCBI Taxonomy" id="6669"/>
    <lineage>
        <taxon>Eukaryota</taxon>
        <taxon>Metazoa</taxon>
        <taxon>Ecdysozoa</taxon>
        <taxon>Arthropoda</taxon>
        <taxon>Crustacea</taxon>
        <taxon>Branchiopoda</taxon>
        <taxon>Diplostraca</taxon>
        <taxon>Cladocera</taxon>
        <taxon>Anomopoda</taxon>
        <taxon>Daphniidae</taxon>
        <taxon>Daphnia</taxon>
    </lineage>
</organism>
<feature type="coiled-coil region" evidence="3">
    <location>
        <begin position="325"/>
        <end position="352"/>
    </location>
</feature>
<keyword evidence="7" id="KW-1185">Reference proteome</keyword>
<dbReference type="SUPFAM" id="SSF57756">
    <property type="entry name" value="Retrovirus zinc finger-like domains"/>
    <property type="match status" value="1"/>
</dbReference>
<dbReference type="Proteomes" id="UP000000305">
    <property type="component" value="Unassembled WGS sequence"/>
</dbReference>
<evidence type="ECO:0000313" key="6">
    <source>
        <dbReference type="EMBL" id="EFX73472.1"/>
    </source>
</evidence>
<evidence type="ECO:0000256" key="2">
    <source>
        <dbReference type="PROSITE-ProRule" id="PRU00047"/>
    </source>
</evidence>
<dbReference type="GO" id="GO:0005200">
    <property type="term" value="F:structural constituent of cytoskeleton"/>
    <property type="evidence" value="ECO:0000318"/>
    <property type="project" value="GO_Central"/>
</dbReference>
<feature type="compositionally biased region" description="Low complexity" evidence="4">
    <location>
        <begin position="757"/>
        <end position="772"/>
    </location>
</feature>
<dbReference type="HOGENOM" id="CLU_329628_0_0_1"/>
<keyword evidence="2" id="KW-0863">Zinc-finger</keyword>
<feature type="compositionally biased region" description="Polar residues" evidence="4">
    <location>
        <begin position="773"/>
        <end position="789"/>
    </location>
</feature>
<gene>
    <name evidence="6" type="ORF">DAPPUDRAFT_109800</name>
</gene>
<protein>
    <recommendedName>
        <fullName evidence="5">CCHC-type domain-containing protein</fullName>
    </recommendedName>
</protein>
<feature type="coiled-coil region" evidence="3">
    <location>
        <begin position="379"/>
        <end position="451"/>
    </location>
</feature>
<dbReference type="InterPro" id="IPR036875">
    <property type="entry name" value="Znf_CCHC_sf"/>
</dbReference>
<keyword evidence="2" id="KW-0479">Metal-binding</keyword>
<reference evidence="6 7" key="1">
    <citation type="journal article" date="2011" name="Science">
        <title>The ecoresponsive genome of Daphnia pulex.</title>
        <authorList>
            <person name="Colbourne J.K."/>
            <person name="Pfrender M.E."/>
            <person name="Gilbert D."/>
            <person name="Thomas W.K."/>
            <person name="Tucker A."/>
            <person name="Oakley T.H."/>
            <person name="Tokishita S."/>
            <person name="Aerts A."/>
            <person name="Arnold G.J."/>
            <person name="Basu M.K."/>
            <person name="Bauer D.J."/>
            <person name="Caceres C.E."/>
            <person name="Carmel L."/>
            <person name="Casola C."/>
            <person name="Choi J.H."/>
            <person name="Detter J.C."/>
            <person name="Dong Q."/>
            <person name="Dusheyko S."/>
            <person name="Eads B.D."/>
            <person name="Frohlich T."/>
            <person name="Geiler-Samerotte K.A."/>
            <person name="Gerlach D."/>
            <person name="Hatcher P."/>
            <person name="Jogdeo S."/>
            <person name="Krijgsveld J."/>
            <person name="Kriventseva E.V."/>
            <person name="Kultz D."/>
            <person name="Laforsch C."/>
            <person name="Lindquist E."/>
            <person name="Lopez J."/>
            <person name="Manak J.R."/>
            <person name="Muller J."/>
            <person name="Pangilinan J."/>
            <person name="Patwardhan R.P."/>
            <person name="Pitluck S."/>
            <person name="Pritham E.J."/>
            <person name="Rechtsteiner A."/>
            <person name="Rho M."/>
            <person name="Rogozin I.B."/>
            <person name="Sakarya O."/>
            <person name="Salamov A."/>
            <person name="Schaack S."/>
            <person name="Shapiro H."/>
            <person name="Shiga Y."/>
            <person name="Skalitzky C."/>
            <person name="Smith Z."/>
            <person name="Souvorov A."/>
            <person name="Sung W."/>
            <person name="Tang Z."/>
            <person name="Tsuchiya D."/>
            <person name="Tu H."/>
            <person name="Vos H."/>
            <person name="Wang M."/>
            <person name="Wolf Y.I."/>
            <person name="Yamagata H."/>
            <person name="Yamada T."/>
            <person name="Ye Y."/>
            <person name="Shaw J.R."/>
            <person name="Andrews J."/>
            <person name="Crease T.J."/>
            <person name="Tang H."/>
            <person name="Lucas S.M."/>
            <person name="Robertson H.M."/>
            <person name="Bork P."/>
            <person name="Koonin E.V."/>
            <person name="Zdobnov E.M."/>
            <person name="Grigoriev I.V."/>
            <person name="Lynch M."/>
            <person name="Boore J.L."/>
        </authorList>
    </citation>
    <scope>NUCLEOTIDE SEQUENCE [LARGE SCALE GENOMIC DNA]</scope>
</reference>
<dbReference type="EMBL" id="GL732590">
    <property type="protein sequence ID" value="EFX73472.1"/>
    <property type="molecule type" value="Genomic_DNA"/>
</dbReference>
<dbReference type="PANTHER" id="PTHR45721">
    <property type="entry name" value="LAMIN DM0-RELATED"/>
    <property type="match status" value="1"/>
</dbReference>
<feature type="compositionally biased region" description="Basic and acidic residues" evidence="4">
    <location>
        <begin position="805"/>
        <end position="820"/>
    </location>
</feature>
<dbReference type="AlphaFoldDB" id="E9H489"/>
<keyword evidence="2" id="KW-0862">Zinc</keyword>
<evidence type="ECO:0000256" key="1">
    <source>
        <dbReference type="ARBA" id="ARBA00023054"/>
    </source>
</evidence>